<dbReference type="RefSeq" id="WP_133544970.1">
    <property type="nucleotide sequence ID" value="NZ_SNYQ01000005.1"/>
</dbReference>
<evidence type="ECO:0000313" key="3">
    <source>
        <dbReference type="EMBL" id="TDQ57396.1"/>
    </source>
</evidence>
<evidence type="ECO:0000259" key="2">
    <source>
        <dbReference type="PROSITE" id="PS50983"/>
    </source>
</evidence>
<evidence type="ECO:0000256" key="1">
    <source>
        <dbReference type="SAM" id="SignalP"/>
    </source>
</evidence>
<feature type="chain" id="PRO_5020998355" evidence="1">
    <location>
        <begin position="25"/>
        <end position="371"/>
    </location>
</feature>
<protein>
    <submittedName>
        <fullName evidence="3">ABC-type Fe3+-hydroxamate transport system substrate-binding protein</fullName>
    </submittedName>
</protein>
<accession>A0A4R6V7R8</accession>
<dbReference type="OrthoDB" id="9775594at2"/>
<name>A0A4R6V7R8_9PAST</name>
<dbReference type="EMBL" id="SNYQ01000005">
    <property type="protein sequence ID" value="TDQ57396.1"/>
    <property type="molecule type" value="Genomic_DNA"/>
</dbReference>
<dbReference type="AlphaFoldDB" id="A0A4R6V7R8"/>
<reference evidence="3 4" key="1">
    <citation type="submission" date="2019-03" db="EMBL/GenBank/DDBJ databases">
        <title>Genomic Encyclopedia of Type Strains, Phase IV (KMG-IV): sequencing the most valuable type-strain genomes for metagenomic binning, comparative biology and taxonomic classification.</title>
        <authorList>
            <person name="Goeker M."/>
        </authorList>
    </citation>
    <scope>NUCLEOTIDE SEQUENCE [LARGE SCALE GENOMIC DNA]</scope>
    <source>
        <strain evidence="3 4">DSM 28403</strain>
    </source>
</reference>
<comment type="caution">
    <text evidence="3">The sequence shown here is derived from an EMBL/GenBank/DDBJ whole genome shotgun (WGS) entry which is preliminary data.</text>
</comment>
<organism evidence="3 4">
    <name type="scientific">Mesocricetibacter intestinalis</name>
    <dbReference type="NCBI Taxonomy" id="1521930"/>
    <lineage>
        <taxon>Bacteria</taxon>
        <taxon>Pseudomonadati</taxon>
        <taxon>Pseudomonadota</taxon>
        <taxon>Gammaproteobacteria</taxon>
        <taxon>Pasteurellales</taxon>
        <taxon>Pasteurellaceae</taxon>
        <taxon>Mesocricetibacter</taxon>
    </lineage>
</organism>
<feature type="domain" description="Fe/B12 periplasmic-binding" evidence="2">
    <location>
        <begin position="35"/>
        <end position="342"/>
    </location>
</feature>
<sequence>MPKQFKLGALALASLLAFSTSALAKKVELTDVIDRTVTVDVPAKRVVLAFNYQDYMAIAGVKSFDNIVGFSKAVWSDWAPTSWEAFSKAVPRLNQLEDVGEVEVGTFSIEKILALKPDLVVLSDWQYQALDSDLEPLETAGIPVVVIDYLAQTLDKHVKSTEIIGVLTGNEEKAKQLNEEYKAVVKDIQDRIAKANPPKPKVYVEFGNKGPKEFSFTFGKSMWGSMLNLIGADNIAKNAVEFYSPINPELVLAAKPDVVIITGRETELKKNPEAMVMGFNIEESEAEKRLKGFKARPGWSELPAIKSNRLYGAYHANSRTLSDSASIQFVAKAVYPELFADLDPTKTYEEFYRKNLPIVPQGTFYLYPENK</sequence>
<dbReference type="SUPFAM" id="SSF53807">
    <property type="entry name" value="Helical backbone' metal receptor"/>
    <property type="match status" value="1"/>
</dbReference>
<dbReference type="InterPro" id="IPR002491">
    <property type="entry name" value="ABC_transptr_periplasmic_BD"/>
</dbReference>
<gene>
    <name evidence="3" type="ORF">EDC45_1456</name>
</gene>
<keyword evidence="1" id="KW-0732">Signal</keyword>
<dbReference type="PANTHER" id="PTHR30535:SF34">
    <property type="entry name" value="MOLYBDATE-BINDING PROTEIN MOLA"/>
    <property type="match status" value="1"/>
</dbReference>
<evidence type="ECO:0000313" key="4">
    <source>
        <dbReference type="Proteomes" id="UP000295657"/>
    </source>
</evidence>
<dbReference type="InterPro" id="IPR050902">
    <property type="entry name" value="ABC_Transporter_SBP"/>
</dbReference>
<dbReference type="PANTHER" id="PTHR30535">
    <property type="entry name" value="VITAMIN B12-BINDING PROTEIN"/>
    <property type="match status" value="1"/>
</dbReference>
<proteinExistence type="predicted"/>
<feature type="signal peptide" evidence="1">
    <location>
        <begin position="1"/>
        <end position="24"/>
    </location>
</feature>
<keyword evidence="4" id="KW-1185">Reference proteome</keyword>
<dbReference type="Pfam" id="PF01497">
    <property type="entry name" value="Peripla_BP_2"/>
    <property type="match status" value="1"/>
</dbReference>
<dbReference type="Proteomes" id="UP000295657">
    <property type="component" value="Unassembled WGS sequence"/>
</dbReference>
<dbReference type="Gene3D" id="3.40.50.1980">
    <property type="entry name" value="Nitrogenase molybdenum iron protein domain"/>
    <property type="match status" value="2"/>
</dbReference>
<dbReference type="PROSITE" id="PS50983">
    <property type="entry name" value="FE_B12_PBP"/>
    <property type="match status" value="1"/>
</dbReference>